<sequence length="426" mass="45271">VPRDDCRSLPCTVAGCAVGRAAARRGAGEGLPGLQRLPLRPGLLPHRDRVGGIRARPPGRGRARPHHPPADGERRRGAHGGVPGPAPLPGGEPDAAPHRRPGRDGGRGAARAGGGHQGGPASLRQRNARRGPAPRVAGARGGGLRARRGGARPLGPLDLSRGRARVLQWREQLSLARPEQLHLGQPGDRAVEDPPVGERQQQPQRVRPHGHHLVRQPARVVQQLGAGGAQPGPELVRRGARLRAALHVQQLRPAAARRPRGGVQRLSLRGVEPAAAHLPVRPVRHQRGLRRAHPPGQAGRDARGALPHHRAGPEAAVGLGGPFRGGRAPAGRPGTEPAGALRQRGRAAVQGVHAQLLRERIARTGPAQHPRPPRNARGDPDARDRAADGVPLLRLRGAQLHLRLHLQQRGEPALRRHQRRGGLLQL</sequence>
<proteinExistence type="predicted"/>
<dbReference type="EMBL" id="CADCTW010000162">
    <property type="protein sequence ID" value="CAA9348369.1"/>
    <property type="molecule type" value="Genomic_DNA"/>
</dbReference>
<feature type="compositionally biased region" description="Basic residues" evidence="1">
    <location>
        <begin position="57"/>
        <end position="67"/>
    </location>
</feature>
<evidence type="ECO:0000313" key="2">
    <source>
        <dbReference type="EMBL" id="CAA9348369.1"/>
    </source>
</evidence>
<feature type="compositionally biased region" description="Gly residues" evidence="1">
    <location>
        <begin position="107"/>
        <end position="118"/>
    </location>
</feature>
<feature type="compositionally biased region" description="Basic and acidic residues" evidence="1">
    <location>
        <begin position="376"/>
        <end position="385"/>
    </location>
</feature>
<protein>
    <submittedName>
        <fullName evidence="2">Uncharacterized protein</fullName>
    </submittedName>
</protein>
<feature type="compositionally biased region" description="Basic residues" evidence="1">
    <location>
        <begin position="283"/>
        <end position="293"/>
    </location>
</feature>
<feature type="region of interest" description="Disordered" evidence="1">
    <location>
        <begin position="283"/>
        <end position="385"/>
    </location>
</feature>
<accession>A0A6J4M435</accession>
<evidence type="ECO:0000256" key="1">
    <source>
        <dbReference type="SAM" id="MobiDB-lite"/>
    </source>
</evidence>
<feature type="region of interest" description="Disordered" evidence="1">
    <location>
        <begin position="25"/>
        <end position="158"/>
    </location>
</feature>
<name>A0A6J4M435_9BACT</name>
<gene>
    <name evidence="2" type="ORF">AVDCRST_MAG68-3535</name>
</gene>
<feature type="non-terminal residue" evidence="2">
    <location>
        <position position="1"/>
    </location>
</feature>
<reference evidence="2" key="1">
    <citation type="submission" date="2020-02" db="EMBL/GenBank/DDBJ databases">
        <authorList>
            <person name="Meier V. D."/>
        </authorList>
    </citation>
    <scope>NUCLEOTIDE SEQUENCE</scope>
    <source>
        <strain evidence="2">AVDCRST_MAG68</strain>
    </source>
</reference>
<feature type="compositionally biased region" description="Low complexity" evidence="1">
    <location>
        <begin position="325"/>
        <end position="340"/>
    </location>
</feature>
<organism evidence="2">
    <name type="scientific">uncultured Gemmatimonadota bacterium</name>
    <dbReference type="NCBI Taxonomy" id="203437"/>
    <lineage>
        <taxon>Bacteria</taxon>
        <taxon>Pseudomonadati</taxon>
        <taxon>Gemmatimonadota</taxon>
        <taxon>environmental samples</taxon>
    </lineage>
</organism>
<feature type="region of interest" description="Disordered" evidence="1">
    <location>
        <begin position="178"/>
        <end position="211"/>
    </location>
</feature>
<feature type="compositionally biased region" description="Low complexity" evidence="1">
    <location>
        <begin position="32"/>
        <end position="44"/>
    </location>
</feature>
<dbReference type="AlphaFoldDB" id="A0A6J4M435"/>
<feature type="non-terminal residue" evidence="2">
    <location>
        <position position="426"/>
    </location>
</feature>